<protein>
    <recommendedName>
        <fullName evidence="4">aldehyde dehydrogenase (NAD(+))</fullName>
        <ecNumber evidence="4">1.2.1.3</ecNumber>
    </recommendedName>
</protein>
<gene>
    <name evidence="10" type="ORF">FALBO_9525</name>
</gene>
<dbReference type="OrthoDB" id="310895at2759"/>
<dbReference type="AlphaFoldDB" id="A0A8H4L9P5"/>
<feature type="compositionally biased region" description="Polar residues" evidence="8">
    <location>
        <begin position="976"/>
        <end position="994"/>
    </location>
</feature>
<dbReference type="InterPro" id="IPR016162">
    <property type="entry name" value="Ald_DH_N"/>
</dbReference>
<accession>A0A8H4L9P5</accession>
<dbReference type="GO" id="GO:0003677">
    <property type="term" value="F:DNA binding"/>
    <property type="evidence" value="ECO:0007669"/>
    <property type="project" value="InterPro"/>
</dbReference>
<feature type="region of interest" description="Disordered" evidence="8">
    <location>
        <begin position="975"/>
        <end position="1020"/>
    </location>
</feature>
<evidence type="ECO:0000256" key="4">
    <source>
        <dbReference type="ARBA" id="ARBA00024226"/>
    </source>
</evidence>
<dbReference type="EC" id="1.2.1.3" evidence="4"/>
<dbReference type="InterPro" id="IPR015590">
    <property type="entry name" value="Aldehyde_DH_dom"/>
</dbReference>
<dbReference type="InterPro" id="IPR029510">
    <property type="entry name" value="Ald_DH_CS_GLU"/>
</dbReference>
<dbReference type="InterPro" id="IPR044086">
    <property type="entry name" value="LUC3-like"/>
</dbReference>
<dbReference type="Pfam" id="PF00171">
    <property type="entry name" value="Aldedh"/>
    <property type="match status" value="1"/>
</dbReference>
<evidence type="ECO:0000256" key="2">
    <source>
        <dbReference type="ARBA" id="ARBA00023002"/>
    </source>
</evidence>
<feature type="compositionally biased region" description="Basic and acidic residues" evidence="8">
    <location>
        <begin position="509"/>
        <end position="518"/>
    </location>
</feature>
<keyword evidence="2 7" id="KW-0560">Oxidoreductase</keyword>
<dbReference type="Gene3D" id="3.40.309.10">
    <property type="entry name" value="Aldehyde Dehydrogenase, Chain A, domain 2"/>
    <property type="match status" value="1"/>
</dbReference>
<dbReference type="InterPro" id="IPR016163">
    <property type="entry name" value="Ald_DH_C"/>
</dbReference>
<evidence type="ECO:0000313" key="10">
    <source>
        <dbReference type="EMBL" id="KAF4463659.1"/>
    </source>
</evidence>
<dbReference type="InterPro" id="IPR016161">
    <property type="entry name" value="Ald_DH/histidinol_DH"/>
</dbReference>
<dbReference type="CDD" id="cd07106">
    <property type="entry name" value="ALDH_AldA-AAD23400"/>
    <property type="match status" value="1"/>
</dbReference>
<sequence length="1062" mass="118353">MAAKFDTTIYPGNIINGEFVPTPTTRHSIDPSTEEPLYEVPVATKEQLDLAVKHARTAFKKWSQTTHEERSKLIVKFADAIEANHDELERLQTMEQGKPLSLAKQEMEMTITWLRTFATMEVKDELIDDNEERTITSTFPPLGVVGAIVPWNWPMLLGMGKVGPALMTGNVIIMKPSPFTPYCDLKLGELGMSIFPPGVFQVLSGDNSLGPWMTAHPGIDMISFTGSIATGKKIAEGCSKTLKRVVLELGGNDAAIVCEDVDIPKCLPKLAILSFLNSGQICMLTKRIYVHEKIYDQFRDAMVEFTKNNVKTGGGFEEGITVGPVQNSMQYDLVKNMYEEIDKQGWKVALEGKVRESSKGYLIEPVIIDNPPEDSRIVVEEPFGPIVPLLKWSDEADVLDRANALETGLGASVWSKDLKRAERMARQLSAGSVWVNSHFDVAPNVPYGGHKESGIGSEWGIHGFKNYTNSRSLWVWKKVFEAQASVEAESPDGHKAGYHGPTSALYDDSTQKHGDLSDTSRASNADPAWMRCTLVVETSKQRQLEPINFSSNRLDFDGVDPELGMQLLSLYWSRQLHAGLLVYRPAFMRDMACGGPCFSKLLLNAMYYSVSKHSPNESIRREASNRGSAGWLFRQRFKDLLNEEFDKSSIATIQALLIMASSLFTRCDERSLSWLYAGNAFNMLTDMGLHVWSAQSRASKTEESEIHTRVFWAAYMIDKIQCLYQGRHPSLRIADTNTSLVFHDDYEELEKFDDNSFARAESGGTVPSFRISTFTALCQLCIIMERIHTKIYAVSYLVKTSDVLDTQSNSLHSDLKAWRKNLPPHIDFMVSGFRGTPLPYHLSMLALYNVLIILTHRLVLSEEESNPPSPTRNTEAFMSCMNAANEIVQILQVYERHYNPSSATFALSYATYISAKVHVHALSHSGGTHPSSLDSLRVCLGALDQHRKLYSASTRAKEMITKLMDRLGVRVGGYSGVSTPSSRPMQTSASQTVPEDSIVVGEQGNSPSTHEEPSTQSFPLNFDLNTEGGLNGDYGNMPGLDQMWLSASQFMVFDDLYYEGSQ</sequence>
<evidence type="ECO:0000256" key="6">
    <source>
        <dbReference type="PROSITE-ProRule" id="PRU10007"/>
    </source>
</evidence>
<comment type="caution">
    <text evidence="10">The sequence shown here is derived from an EMBL/GenBank/DDBJ whole genome shotgun (WGS) entry which is preliminary data.</text>
</comment>
<dbReference type="GO" id="GO:0008270">
    <property type="term" value="F:zinc ion binding"/>
    <property type="evidence" value="ECO:0007669"/>
    <property type="project" value="InterPro"/>
</dbReference>
<feature type="active site" evidence="6">
    <location>
        <position position="248"/>
    </location>
</feature>
<dbReference type="Pfam" id="PF04082">
    <property type="entry name" value="Fungal_trans"/>
    <property type="match status" value="1"/>
</dbReference>
<feature type="region of interest" description="Disordered" evidence="8">
    <location>
        <begin position="490"/>
        <end position="522"/>
    </location>
</feature>
<proteinExistence type="inferred from homology"/>
<dbReference type="PROSITE" id="PS00687">
    <property type="entry name" value="ALDEHYDE_DEHYDR_GLU"/>
    <property type="match status" value="1"/>
</dbReference>
<evidence type="ECO:0000259" key="9">
    <source>
        <dbReference type="SMART" id="SM00906"/>
    </source>
</evidence>
<dbReference type="CDD" id="cd12148">
    <property type="entry name" value="fungal_TF_MHR"/>
    <property type="match status" value="1"/>
</dbReference>
<evidence type="ECO:0000313" key="11">
    <source>
        <dbReference type="Proteomes" id="UP000554235"/>
    </source>
</evidence>
<dbReference type="Gene3D" id="3.40.605.10">
    <property type="entry name" value="Aldehyde Dehydrogenase, Chain A, domain 1"/>
    <property type="match status" value="1"/>
</dbReference>
<reference evidence="10 11" key="1">
    <citation type="submission" date="2020-01" db="EMBL/GenBank/DDBJ databases">
        <title>Identification and distribution of gene clusters putatively required for synthesis of sphingolipid metabolism inhibitors in phylogenetically diverse species of the filamentous fungus Fusarium.</title>
        <authorList>
            <person name="Kim H.-S."/>
            <person name="Busman M."/>
            <person name="Brown D.W."/>
            <person name="Divon H."/>
            <person name="Uhlig S."/>
            <person name="Proctor R.H."/>
        </authorList>
    </citation>
    <scope>NUCLEOTIDE SEQUENCE [LARGE SCALE GENOMIC DNA]</scope>
    <source>
        <strain evidence="10 11">NRRL 20459</strain>
    </source>
</reference>
<comment type="catalytic activity">
    <reaction evidence="5">
        <text>an aldehyde + NAD(+) + H2O = a carboxylate + NADH + 2 H(+)</text>
        <dbReference type="Rhea" id="RHEA:16185"/>
        <dbReference type="ChEBI" id="CHEBI:15377"/>
        <dbReference type="ChEBI" id="CHEBI:15378"/>
        <dbReference type="ChEBI" id="CHEBI:17478"/>
        <dbReference type="ChEBI" id="CHEBI:29067"/>
        <dbReference type="ChEBI" id="CHEBI:57540"/>
        <dbReference type="ChEBI" id="CHEBI:57945"/>
        <dbReference type="EC" id="1.2.1.3"/>
    </reaction>
</comment>
<evidence type="ECO:0000256" key="5">
    <source>
        <dbReference type="ARBA" id="ARBA00049194"/>
    </source>
</evidence>
<organism evidence="10 11">
    <name type="scientific">Fusarium albosuccineum</name>
    <dbReference type="NCBI Taxonomy" id="1237068"/>
    <lineage>
        <taxon>Eukaryota</taxon>
        <taxon>Fungi</taxon>
        <taxon>Dikarya</taxon>
        <taxon>Ascomycota</taxon>
        <taxon>Pezizomycotina</taxon>
        <taxon>Sordariomycetes</taxon>
        <taxon>Hypocreomycetidae</taxon>
        <taxon>Hypocreales</taxon>
        <taxon>Nectriaceae</taxon>
        <taxon>Fusarium</taxon>
        <taxon>Fusarium decemcellulare species complex</taxon>
    </lineage>
</organism>
<keyword evidence="3" id="KW-0539">Nucleus</keyword>
<feature type="compositionally biased region" description="Polar residues" evidence="8">
    <location>
        <begin position="1003"/>
        <end position="1019"/>
    </location>
</feature>
<keyword evidence="11" id="KW-1185">Reference proteome</keyword>
<dbReference type="InterPro" id="IPR007219">
    <property type="entry name" value="XnlR_reg_dom"/>
</dbReference>
<dbReference type="FunFam" id="3.40.309.10:FF:000009">
    <property type="entry name" value="Aldehyde dehydrogenase A"/>
    <property type="match status" value="1"/>
</dbReference>
<evidence type="ECO:0000256" key="8">
    <source>
        <dbReference type="SAM" id="MobiDB-lite"/>
    </source>
</evidence>
<dbReference type="SMART" id="SM00906">
    <property type="entry name" value="Fungal_trans"/>
    <property type="match status" value="1"/>
</dbReference>
<dbReference type="GO" id="GO:0004029">
    <property type="term" value="F:aldehyde dehydrogenase (NAD+) activity"/>
    <property type="evidence" value="ECO:0007669"/>
    <property type="project" value="UniProtKB-EC"/>
</dbReference>
<dbReference type="GO" id="GO:0006351">
    <property type="term" value="P:DNA-templated transcription"/>
    <property type="evidence" value="ECO:0007669"/>
    <property type="project" value="InterPro"/>
</dbReference>
<dbReference type="SUPFAM" id="SSF53720">
    <property type="entry name" value="ALDH-like"/>
    <property type="match status" value="1"/>
</dbReference>
<evidence type="ECO:0000256" key="1">
    <source>
        <dbReference type="ARBA" id="ARBA00009986"/>
    </source>
</evidence>
<dbReference type="Proteomes" id="UP000554235">
    <property type="component" value="Unassembled WGS sequence"/>
</dbReference>
<evidence type="ECO:0000256" key="3">
    <source>
        <dbReference type="ARBA" id="ARBA00023242"/>
    </source>
</evidence>
<dbReference type="PANTHER" id="PTHR11699">
    <property type="entry name" value="ALDEHYDE DEHYDROGENASE-RELATED"/>
    <property type="match status" value="1"/>
</dbReference>
<dbReference type="FunFam" id="3.40.605.10:FF:000007">
    <property type="entry name" value="NAD/NADP-dependent betaine aldehyde dehydrogenase"/>
    <property type="match status" value="1"/>
</dbReference>
<comment type="similarity">
    <text evidence="1 7">Belongs to the aldehyde dehydrogenase family.</text>
</comment>
<name>A0A8H4L9P5_9HYPO</name>
<dbReference type="EMBL" id="JAADYS010001328">
    <property type="protein sequence ID" value="KAF4463659.1"/>
    <property type="molecule type" value="Genomic_DNA"/>
</dbReference>
<feature type="domain" description="Xylanolytic transcriptional activator regulatory" evidence="9">
    <location>
        <begin position="673"/>
        <end position="747"/>
    </location>
</feature>
<evidence type="ECO:0000256" key="7">
    <source>
        <dbReference type="RuleBase" id="RU003345"/>
    </source>
</evidence>